<protein>
    <submittedName>
        <fullName evidence="11">Uncharacterized protein</fullName>
    </submittedName>
</protein>
<evidence type="ECO:0000256" key="10">
    <source>
        <dbReference type="SAM" id="MobiDB-lite"/>
    </source>
</evidence>
<evidence type="ECO:0000256" key="7">
    <source>
        <dbReference type="ARBA" id="ARBA00023212"/>
    </source>
</evidence>
<dbReference type="OrthoDB" id="535167at2759"/>
<dbReference type="Proteomes" id="UP000494165">
    <property type="component" value="Unassembled WGS sequence"/>
</dbReference>
<keyword evidence="12" id="KW-1185">Reference proteome</keyword>
<feature type="coiled-coil region" evidence="9">
    <location>
        <begin position="278"/>
        <end position="305"/>
    </location>
</feature>
<dbReference type="GO" id="GO:0005930">
    <property type="term" value="C:axoneme"/>
    <property type="evidence" value="ECO:0007669"/>
    <property type="project" value="TreeGrafter"/>
</dbReference>
<evidence type="ECO:0000256" key="4">
    <source>
        <dbReference type="ARBA" id="ARBA00022574"/>
    </source>
</evidence>
<keyword evidence="7" id="KW-0206">Cytoskeleton</keyword>
<comment type="subcellular location">
    <subcellularLocation>
        <location evidence="1">Cell projection</location>
        <location evidence="1">Cilium</location>
    </subcellularLocation>
    <subcellularLocation>
        <location evidence="2">Cytoplasm</location>
        <location evidence="2">Cytoskeleton</location>
    </subcellularLocation>
</comment>
<evidence type="ECO:0000256" key="3">
    <source>
        <dbReference type="ARBA" id="ARBA00022490"/>
    </source>
</evidence>
<dbReference type="EMBL" id="CADEPI010000006">
    <property type="protein sequence ID" value="CAB3361388.1"/>
    <property type="molecule type" value="Genomic_DNA"/>
</dbReference>
<feature type="region of interest" description="Disordered" evidence="10">
    <location>
        <begin position="428"/>
        <end position="452"/>
    </location>
</feature>
<name>A0A8S1BXC0_9INSE</name>
<accession>A0A8S1BXC0</accession>
<comment type="caution">
    <text evidence="11">The sequence shown here is derived from an EMBL/GenBank/DDBJ whole genome shotgun (WGS) entry which is preliminary data.</text>
</comment>
<evidence type="ECO:0000256" key="8">
    <source>
        <dbReference type="ARBA" id="ARBA00023273"/>
    </source>
</evidence>
<gene>
    <name evidence="11" type="ORF">CLODIP_2_CD15794</name>
</gene>
<evidence type="ECO:0000313" key="12">
    <source>
        <dbReference type="Proteomes" id="UP000494165"/>
    </source>
</evidence>
<dbReference type="GO" id="GO:0060271">
    <property type="term" value="P:cilium assembly"/>
    <property type="evidence" value="ECO:0007669"/>
    <property type="project" value="TreeGrafter"/>
</dbReference>
<evidence type="ECO:0000313" key="11">
    <source>
        <dbReference type="EMBL" id="CAB3361388.1"/>
    </source>
</evidence>
<evidence type="ECO:0000256" key="5">
    <source>
        <dbReference type="ARBA" id="ARBA00022737"/>
    </source>
</evidence>
<dbReference type="Pfam" id="PF25828">
    <property type="entry name" value="CC_Cfap43"/>
    <property type="match status" value="1"/>
</dbReference>
<keyword evidence="8" id="KW-0966">Cell projection</keyword>
<sequence length="769" mass="89067">MDIFSQLDELLQKNLALPPDKRLSLDKFILDEHLFEEKLRQAEADIKRDCVQLEMEAAELDRAAKTVVQTFWLDMHVASQTITGILNKDLAIRNMPLLKESSEESEGFQRELMRNEMYVSVTRFIAFSPWELMTDSELAEKQHKSPLDLRSFKSIAEGFQKMLSDVARRASDVQSCAPTGSITRNLLNPEQSQALALLENSTKHALVLGRLIRDLKAHFNERFEAVKQERWAIVDECVDKLDSEQRARLGVSHDLDLAKVVMIQEEIKAAKPKEAVTLSLSEKNLKRLEESLSRFDERLKSLLKLRLQVCTAVTQEELKVARIKLWILAQSILLADETKTREELKECSDAVEKLSKRKQVLQVKFERKRRRHERLKAQDKRQDKTFQQHFTQNTPPAVVQQLSKLYMRRPAINLSASQLRLLNKDLQHTGIKPNGPGEETKAISEDESDEDSAVQLREPCKLYMAALKIMDVTTKKASVDNTAWRALCKLRRAKVEAEIKVQATALELSEVEGTLDHVNVELAVESTRQSHLQEELDRIVNRKITLLLDIELQILLPLGQIEVTDLHDAQVVNEAILVPRKVVRQINNRIRDAGEAKNIALARAVRFREGQMQMAHWQLQKAELQLQLAKDELKHIEKLPITSEIKRYLKGSLQTSNRTKEDDSYERELQKRRKRELMAQVTDLQGQKRRLRAENLELERQIEQARQLVQQQKPEQTTNHLLLSSTRLASERSKLERKFREQEQQLEELREKLEKMKMRTFPTLFSVSY</sequence>
<dbReference type="AlphaFoldDB" id="A0A8S1BXC0"/>
<feature type="coiled-coil region" evidence="9">
    <location>
        <begin position="344"/>
        <end position="378"/>
    </location>
</feature>
<dbReference type="PANTHER" id="PTHR14885">
    <property type="entry name" value="CILIA- AND FLAGELLA-ASSOCIATED PROTEIN 43-RELATED"/>
    <property type="match status" value="1"/>
</dbReference>
<evidence type="ECO:0000256" key="1">
    <source>
        <dbReference type="ARBA" id="ARBA00004138"/>
    </source>
</evidence>
<keyword evidence="6 9" id="KW-0175">Coiled coil</keyword>
<keyword evidence="4" id="KW-0853">WD repeat</keyword>
<evidence type="ECO:0000256" key="6">
    <source>
        <dbReference type="ARBA" id="ARBA00023054"/>
    </source>
</evidence>
<feature type="coiled-coil region" evidence="9">
    <location>
        <begin position="612"/>
        <end position="639"/>
    </location>
</feature>
<reference evidence="11 12" key="1">
    <citation type="submission" date="2020-04" db="EMBL/GenBank/DDBJ databases">
        <authorList>
            <person name="Alioto T."/>
            <person name="Alioto T."/>
            <person name="Gomez Garrido J."/>
        </authorList>
    </citation>
    <scope>NUCLEOTIDE SEQUENCE [LARGE SCALE GENOMIC DNA]</scope>
</reference>
<proteinExistence type="predicted"/>
<feature type="coiled-coil region" evidence="9">
    <location>
        <begin position="667"/>
        <end position="759"/>
    </location>
</feature>
<keyword evidence="5" id="KW-0677">Repeat</keyword>
<dbReference type="PANTHER" id="PTHR14885:SF1">
    <property type="entry name" value="CILIA- AND FLAGELLA-ASSOCIATED PROTEIN 43"/>
    <property type="match status" value="1"/>
</dbReference>
<organism evidence="11 12">
    <name type="scientific">Cloeon dipterum</name>
    <dbReference type="NCBI Taxonomy" id="197152"/>
    <lineage>
        <taxon>Eukaryota</taxon>
        <taxon>Metazoa</taxon>
        <taxon>Ecdysozoa</taxon>
        <taxon>Arthropoda</taxon>
        <taxon>Hexapoda</taxon>
        <taxon>Insecta</taxon>
        <taxon>Pterygota</taxon>
        <taxon>Palaeoptera</taxon>
        <taxon>Ephemeroptera</taxon>
        <taxon>Pisciforma</taxon>
        <taxon>Baetidae</taxon>
        <taxon>Cloeon</taxon>
    </lineage>
</organism>
<keyword evidence="3" id="KW-0963">Cytoplasm</keyword>
<evidence type="ECO:0000256" key="9">
    <source>
        <dbReference type="SAM" id="Coils"/>
    </source>
</evidence>
<evidence type="ECO:0000256" key="2">
    <source>
        <dbReference type="ARBA" id="ARBA00004245"/>
    </source>
</evidence>